<evidence type="ECO:0008006" key="4">
    <source>
        <dbReference type="Google" id="ProtNLM"/>
    </source>
</evidence>
<dbReference type="PROSITE" id="PS51257">
    <property type="entry name" value="PROKAR_LIPOPROTEIN"/>
    <property type="match status" value="1"/>
</dbReference>
<reference evidence="2 3" key="1">
    <citation type="journal article" date="2016" name="Front. Microbiol.">
        <title>Comparative Genomics Analysis of Streptomyces Species Reveals Their Adaptation to the Marine Environment and Their Diversity at the Genomic Level.</title>
        <authorList>
            <person name="Tian X."/>
            <person name="Zhang Z."/>
            <person name="Yang T."/>
            <person name="Chen M."/>
            <person name="Li J."/>
            <person name="Chen F."/>
            <person name="Yang J."/>
            <person name="Li W."/>
            <person name="Zhang B."/>
            <person name="Zhang Z."/>
            <person name="Wu J."/>
            <person name="Zhang C."/>
            <person name="Long L."/>
            <person name="Xiao J."/>
        </authorList>
    </citation>
    <scope>NUCLEOTIDE SEQUENCE [LARGE SCALE GENOMIC DNA]</scope>
    <source>
        <strain evidence="2 3">SCSIO 02100</strain>
    </source>
</reference>
<evidence type="ECO:0000313" key="2">
    <source>
        <dbReference type="EMBL" id="OEV05345.1"/>
    </source>
</evidence>
<dbReference type="PROSITE" id="PS51318">
    <property type="entry name" value="TAT"/>
    <property type="match status" value="1"/>
</dbReference>
<dbReference type="Pfam" id="PF13623">
    <property type="entry name" value="SurA_N_2"/>
    <property type="match status" value="1"/>
</dbReference>
<dbReference type="OrthoDB" id="3212108at2"/>
<protein>
    <recommendedName>
        <fullName evidence="4">SurA N-terminal domain-containing protein</fullName>
    </recommendedName>
</protein>
<dbReference type="AlphaFoldDB" id="A0A1E7KN21"/>
<keyword evidence="3" id="KW-1185">Reference proteome</keyword>
<evidence type="ECO:0000313" key="3">
    <source>
        <dbReference type="Proteomes" id="UP000176101"/>
    </source>
</evidence>
<feature type="signal peptide" evidence="1">
    <location>
        <begin position="1"/>
        <end position="30"/>
    </location>
</feature>
<dbReference type="STRING" id="1075402.AN216_03330"/>
<dbReference type="PATRIC" id="fig|1075402.3.peg.3305"/>
<dbReference type="Proteomes" id="UP000176101">
    <property type="component" value="Unassembled WGS sequence"/>
</dbReference>
<dbReference type="InterPro" id="IPR027304">
    <property type="entry name" value="Trigger_fact/SurA_dom_sf"/>
</dbReference>
<keyword evidence="1" id="KW-0732">Signal</keyword>
<dbReference type="RefSeq" id="WP_070195070.1">
    <property type="nucleotide sequence ID" value="NZ_LJGU01000100.1"/>
</dbReference>
<dbReference type="Gene3D" id="1.10.4030.10">
    <property type="entry name" value="Porin chaperone SurA, peptide-binding domain"/>
    <property type="match status" value="1"/>
</dbReference>
<proteinExistence type="predicted"/>
<gene>
    <name evidence="2" type="ORF">AN216_03330</name>
</gene>
<name>A0A1E7KN21_9ACTN</name>
<accession>A0A1E7KN21</accession>
<organism evidence="2 3">
    <name type="scientific">Streptomyces oceani</name>
    <dbReference type="NCBI Taxonomy" id="1075402"/>
    <lineage>
        <taxon>Bacteria</taxon>
        <taxon>Bacillati</taxon>
        <taxon>Actinomycetota</taxon>
        <taxon>Actinomycetes</taxon>
        <taxon>Kitasatosporales</taxon>
        <taxon>Streptomycetaceae</taxon>
        <taxon>Streptomyces</taxon>
    </lineage>
</organism>
<sequence>MNRRRSALTVSTAVALAVAAPLLTGCGSDARPGAAAVVDGDRITMAALQSQVGAVRDAQRASPQGEELIQRSGQLTRAKLDGMIRERVVRQAADEAGVTVTRREVQQAREQFEKQPGGAQRMEATLLQQQGVASSGIDDWIWLQVAVQEIAEKSGHDLRTPQGNKALSDQLTKVSEKMNIDVNPRYGEWDARKATLAEQETPWLNDLTKKKRQQEQLQQQQQLGT</sequence>
<comment type="caution">
    <text evidence="2">The sequence shown here is derived from an EMBL/GenBank/DDBJ whole genome shotgun (WGS) entry which is preliminary data.</text>
</comment>
<dbReference type="InterPro" id="IPR006311">
    <property type="entry name" value="TAT_signal"/>
</dbReference>
<dbReference type="SUPFAM" id="SSF109998">
    <property type="entry name" value="Triger factor/SurA peptide-binding domain-like"/>
    <property type="match status" value="1"/>
</dbReference>
<feature type="chain" id="PRO_5009196648" description="SurA N-terminal domain-containing protein" evidence="1">
    <location>
        <begin position="31"/>
        <end position="225"/>
    </location>
</feature>
<dbReference type="EMBL" id="LJGU01000100">
    <property type="protein sequence ID" value="OEV05345.1"/>
    <property type="molecule type" value="Genomic_DNA"/>
</dbReference>
<evidence type="ECO:0000256" key="1">
    <source>
        <dbReference type="SAM" id="SignalP"/>
    </source>
</evidence>